<comment type="caution">
    <text evidence="2">The sequence shown here is derived from an EMBL/GenBank/DDBJ whole genome shotgun (WGS) entry which is preliminary data.</text>
</comment>
<sequence length="138" mass="14703">MTSGLPCPCGIAARGVLEATDPAQAIAAYEHAALHALAVGAQLDADRHATDDTATEQAGELNLIARQLRTAHAHFEQHLADAPPQQSTPARRGDELRFHARALTQIAARLYRHAARENTRGNAPPAPAPEPPRWSTGT</sequence>
<reference evidence="2 3" key="1">
    <citation type="submission" date="2020-10" db="EMBL/GenBank/DDBJ databases">
        <title>Sequencing the genomes of 1000 actinobacteria strains.</title>
        <authorList>
            <person name="Klenk H.-P."/>
        </authorList>
    </citation>
    <scope>NUCLEOTIDE SEQUENCE [LARGE SCALE GENOMIC DNA]</scope>
    <source>
        <strain evidence="2 3">DSM 44653</strain>
    </source>
</reference>
<dbReference type="Proteomes" id="UP000631670">
    <property type="component" value="Unassembled WGS sequence"/>
</dbReference>
<keyword evidence="3" id="KW-1185">Reference proteome</keyword>
<feature type="region of interest" description="Disordered" evidence="1">
    <location>
        <begin position="112"/>
        <end position="138"/>
    </location>
</feature>
<accession>A0ABR9I064</accession>
<dbReference type="RefSeq" id="WP_086864767.1">
    <property type="nucleotide sequence ID" value="NZ_JADBEG010000001.1"/>
</dbReference>
<dbReference type="EMBL" id="JADBEG010000001">
    <property type="protein sequence ID" value="MBE1496327.1"/>
    <property type="molecule type" value="Genomic_DNA"/>
</dbReference>
<name>A0ABR9I064_9PSEU</name>
<proteinExistence type="predicted"/>
<evidence type="ECO:0000256" key="1">
    <source>
        <dbReference type="SAM" id="MobiDB-lite"/>
    </source>
</evidence>
<protein>
    <submittedName>
        <fullName evidence="2">Uncharacterized protein</fullName>
    </submittedName>
</protein>
<organism evidence="2 3">
    <name type="scientific">Amycolatopsis lexingtonensis</name>
    <dbReference type="NCBI Taxonomy" id="218822"/>
    <lineage>
        <taxon>Bacteria</taxon>
        <taxon>Bacillati</taxon>
        <taxon>Actinomycetota</taxon>
        <taxon>Actinomycetes</taxon>
        <taxon>Pseudonocardiales</taxon>
        <taxon>Pseudonocardiaceae</taxon>
        <taxon>Amycolatopsis</taxon>
    </lineage>
</organism>
<evidence type="ECO:0000313" key="2">
    <source>
        <dbReference type="EMBL" id="MBE1496327.1"/>
    </source>
</evidence>
<gene>
    <name evidence="2" type="ORF">H4696_003427</name>
</gene>
<evidence type="ECO:0000313" key="3">
    <source>
        <dbReference type="Proteomes" id="UP000631670"/>
    </source>
</evidence>